<keyword evidence="2" id="KW-0732">Signal</keyword>
<feature type="transmembrane region" description="Helical" evidence="1">
    <location>
        <begin position="48"/>
        <end position="76"/>
    </location>
</feature>
<dbReference type="InterPro" id="IPR043993">
    <property type="entry name" value="T4SS_pilin"/>
</dbReference>
<proteinExistence type="predicted"/>
<keyword evidence="1" id="KW-1133">Transmembrane helix</keyword>
<protein>
    <recommendedName>
        <fullName evidence="5">TrbC/VIRB2 family protein</fullName>
    </recommendedName>
</protein>
<evidence type="ECO:0000313" key="4">
    <source>
        <dbReference type="Proteomes" id="UP000178632"/>
    </source>
</evidence>
<comment type="caution">
    <text evidence="3">The sequence shown here is derived from an EMBL/GenBank/DDBJ whole genome shotgun (WGS) entry which is preliminary data.</text>
</comment>
<sequence>MKKIILFTALLSLFLFPIFSNAAGLVPCGNPGENACTINDFFIMLGKIFNFAITMIVAPLATLMLIIGGVLILISAGNPNLAGLGKKTLYAAIIGIALAFGSWVIINFILGALGYTGNWSVL</sequence>
<feature type="transmembrane region" description="Helical" evidence="1">
    <location>
        <begin position="88"/>
        <end position="115"/>
    </location>
</feature>
<dbReference type="EMBL" id="MHPE01000028">
    <property type="protein sequence ID" value="OGZ76674.1"/>
    <property type="molecule type" value="Genomic_DNA"/>
</dbReference>
<name>A0A1G2IP49_9BACT</name>
<keyword evidence="1" id="KW-0812">Transmembrane</keyword>
<evidence type="ECO:0000256" key="2">
    <source>
        <dbReference type="SAM" id="SignalP"/>
    </source>
</evidence>
<evidence type="ECO:0000313" key="3">
    <source>
        <dbReference type="EMBL" id="OGZ76674.1"/>
    </source>
</evidence>
<accession>A0A1G2IP49</accession>
<evidence type="ECO:0000256" key="1">
    <source>
        <dbReference type="SAM" id="Phobius"/>
    </source>
</evidence>
<dbReference type="Pfam" id="PF18895">
    <property type="entry name" value="T4SS_pilin"/>
    <property type="match status" value="1"/>
</dbReference>
<gene>
    <name evidence="3" type="ORF">A3G45_00110</name>
</gene>
<dbReference type="AlphaFoldDB" id="A0A1G2IP49"/>
<dbReference type="Proteomes" id="UP000178632">
    <property type="component" value="Unassembled WGS sequence"/>
</dbReference>
<feature type="signal peptide" evidence="2">
    <location>
        <begin position="1"/>
        <end position="22"/>
    </location>
</feature>
<evidence type="ECO:0008006" key="5">
    <source>
        <dbReference type="Google" id="ProtNLM"/>
    </source>
</evidence>
<keyword evidence="1" id="KW-0472">Membrane</keyword>
<reference evidence="3 4" key="1">
    <citation type="journal article" date="2016" name="Nat. Commun.">
        <title>Thousands of microbial genomes shed light on interconnected biogeochemical processes in an aquifer system.</title>
        <authorList>
            <person name="Anantharaman K."/>
            <person name="Brown C.T."/>
            <person name="Hug L.A."/>
            <person name="Sharon I."/>
            <person name="Castelle C.J."/>
            <person name="Probst A.J."/>
            <person name="Thomas B.C."/>
            <person name="Singh A."/>
            <person name="Wilkins M.J."/>
            <person name="Karaoz U."/>
            <person name="Brodie E.L."/>
            <person name="Williams K.H."/>
            <person name="Hubbard S.S."/>
            <person name="Banfield J.F."/>
        </authorList>
    </citation>
    <scope>NUCLEOTIDE SEQUENCE [LARGE SCALE GENOMIC DNA]</scope>
</reference>
<organism evidence="3 4">
    <name type="scientific">Candidatus Staskawiczbacteria bacterium RIFCSPLOWO2_12_FULL_37_15</name>
    <dbReference type="NCBI Taxonomy" id="1802218"/>
    <lineage>
        <taxon>Bacteria</taxon>
        <taxon>Candidatus Staskawicziibacteriota</taxon>
    </lineage>
</organism>
<feature type="chain" id="PRO_5009583255" description="TrbC/VIRB2 family protein" evidence="2">
    <location>
        <begin position="23"/>
        <end position="122"/>
    </location>
</feature>